<sequence length="306" mass="33090">MTLPIVGSRYGYATYGWRTSAVGGVYFNMPNFLLFLDAIGITSTHRFVRADGTLINLRFPEVDTDLIQLGDVTESLSQGRHRVSMERANNNVGTNPFFWSLLGHTYATKTQLNDTRSTTISPYSAASGYFYACADDKGIAMFAATNTGLTTYSGQTSFHYFGYCEDPASVAYFGNNNSYPLDYVGSGGSNFIRYKDMVVPGGGGGAQPSQPVVVIGSINCVTPTPGANITDLMFRDSGTTDYGINYPLGIARPFLLFSNQNLEVNSLVRVMSTPPTPEDHFHIVVSAVSGGGSILMPIITENYSLP</sequence>
<evidence type="ECO:0000313" key="1">
    <source>
        <dbReference type="EMBL" id="QNL31437.1"/>
    </source>
</evidence>
<dbReference type="EMBL" id="MT840185">
    <property type="protein sequence ID" value="QNL31437.1"/>
    <property type="molecule type" value="Genomic_DNA"/>
</dbReference>
<proteinExistence type="predicted"/>
<name>A0A7G9A3W4_9VIRU</name>
<organism evidence="1">
    <name type="scientific">Bacteriophage sp</name>
    <dbReference type="NCBI Taxonomy" id="38018"/>
    <lineage>
        <taxon>Viruses</taxon>
    </lineage>
</organism>
<protein>
    <submittedName>
        <fullName evidence="1">Uncharacterized protein</fullName>
    </submittedName>
</protein>
<reference evidence="1" key="1">
    <citation type="submission" date="2020-07" db="EMBL/GenBank/DDBJ databases">
        <title>Dissolved microcystin release linked to lysis of a Microcystis spp. bloom in Lake Erie (USA) attributed to a novel cyanophage.</title>
        <authorList>
            <person name="McKindles K.M."/>
            <person name="Manes M.A."/>
            <person name="DeMarco J.R."/>
            <person name="McClure A."/>
            <person name="McKay R.M."/>
            <person name="Davis T.W."/>
            <person name="Bullerjahn G.S."/>
        </authorList>
    </citation>
    <scope>NUCLEOTIDE SEQUENCE</scope>
</reference>
<accession>A0A7G9A3W4</accession>